<protein>
    <submittedName>
        <fullName evidence="1">Uncharacterized protein</fullName>
    </submittedName>
</protein>
<accession>A0A8T3BGR4</accession>
<evidence type="ECO:0000313" key="1">
    <source>
        <dbReference type="EMBL" id="KAI0510238.1"/>
    </source>
</evidence>
<name>A0A8T3BGR4_DENNO</name>
<dbReference type="Proteomes" id="UP000829196">
    <property type="component" value="Unassembled WGS sequence"/>
</dbReference>
<proteinExistence type="predicted"/>
<keyword evidence="2" id="KW-1185">Reference proteome</keyword>
<sequence length="80" mass="9483">MEWFRKPETIGNRRFNKKHYQFLNIWLLREYKVFNYVETYLINASNVGTRKLDAMTENIISLDFEGNQMGYVNVSGNLAA</sequence>
<dbReference type="EMBL" id="JAGYWB010000009">
    <property type="protein sequence ID" value="KAI0510238.1"/>
    <property type="molecule type" value="Genomic_DNA"/>
</dbReference>
<reference evidence="1" key="1">
    <citation type="journal article" date="2022" name="Front. Genet.">
        <title>Chromosome-Scale Assembly of the Dendrobium nobile Genome Provides Insights Into the Molecular Mechanism of the Biosynthesis of the Medicinal Active Ingredient of Dendrobium.</title>
        <authorList>
            <person name="Xu Q."/>
            <person name="Niu S.-C."/>
            <person name="Li K.-L."/>
            <person name="Zheng P.-J."/>
            <person name="Zhang X.-J."/>
            <person name="Jia Y."/>
            <person name="Liu Y."/>
            <person name="Niu Y.-X."/>
            <person name="Yu L.-H."/>
            <person name="Chen D.-F."/>
            <person name="Zhang G.-Q."/>
        </authorList>
    </citation>
    <scope>NUCLEOTIDE SEQUENCE</scope>
    <source>
        <tissue evidence="1">Leaf</tissue>
    </source>
</reference>
<organism evidence="1 2">
    <name type="scientific">Dendrobium nobile</name>
    <name type="common">Orchid</name>
    <dbReference type="NCBI Taxonomy" id="94219"/>
    <lineage>
        <taxon>Eukaryota</taxon>
        <taxon>Viridiplantae</taxon>
        <taxon>Streptophyta</taxon>
        <taxon>Embryophyta</taxon>
        <taxon>Tracheophyta</taxon>
        <taxon>Spermatophyta</taxon>
        <taxon>Magnoliopsida</taxon>
        <taxon>Liliopsida</taxon>
        <taxon>Asparagales</taxon>
        <taxon>Orchidaceae</taxon>
        <taxon>Epidendroideae</taxon>
        <taxon>Malaxideae</taxon>
        <taxon>Dendrobiinae</taxon>
        <taxon>Dendrobium</taxon>
    </lineage>
</organism>
<comment type="caution">
    <text evidence="1">The sequence shown here is derived from an EMBL/GenBank/DDBJ whole genome shotgun (WGS) entry which is preliminary data.</text>
</comment>
<dbReference type="AlphaFoldDB" id="A0A8T3BGR4"/>
<gene>
    <name evidence="1" type="ORF">KFK09_010839</name>
</gene>
<evidence type="ECO:0000313" key="2">
    <source>
        <dbReference type="Proteomes" id="UP000829196"/>
    </source>
</evidence>